<keyword evidence="2" id="KW-1185">Reference proteome</keyword>
<organism evidence="1 2">
    <name type="scientific">Aliigemmobacter aestuarii</name>
    <dbReference type="NCBI Taxonomy" id="1445661"/>
    <lineage>
        <taxon>Bacteria</taxon>
        <taxon>Pseudomonadati</taxon>
        <taxon>Pseudomonadota</taxon>
        <taxon>Alphaproteobacteria</taxon>
        <taxon>Rhodobacterales</taxon>
        <taxon>Paracoccaceae</taxon>
        <taxon>Aliigemmobacter</taxon>
    </lineage>
</organism>
<proteinExistence type="predicted"/>
<dbReference type="PANTHER" id="PTHR37953">
    <property type="entry name" value="UPF0127 PROTEIN MJ1496"/>
    <property type="match status" value="1"/>
</dbReference>
<dbReference type="Pfam" id="PF02643">
    <property type="entry name" value="DUF192"/>
    <property type="match status" value="1"/>
</dbReference>
<dbReference type="InterPro" id="IPR003795">
    <property type="entry name" value="DUF192"/>
</dbReference>
<name>A0A4S3MQD0_9RHOB</name>
<sequence>MGSRRSQTGLTAFRACLLVAVLTLSGPLVLSSARAETACAPDRIDLRGAFGAAQFTVELADTPEERATGLMHRESMPVSAGMLFVYEAPTRAMFWMKNTLIPLDMIFVDAAGRVTSVHSDAIPHDETPIDGGSGVFAVLEINGGMARKMGIAPGAEMRHPAFPSETAVWPCASP</sequence>
<dbReference type="InterPro" id="IPR038695">
    <property type="entry name" value="Saro_0823-like_sf"/>
</dbReference>
<dbReference type="RefSeq" id="WP_136392665.1">
    <property type="nucleotide sequence ID" value="NZ_SSND01000001.1"/>
</dbReference>
<reference evidence="1 2" key="1">
    <citation type="submission" date="2019-04" db="EMBL/GenBank/DDBJ databases">
        <title>Draft genome sequence of Gemmobacter aestuarii sp. nov.</title>
        <authorList>
            <person name="Hameed A."/>
            <person name="Lin S.-Y."/>
            <person name="Shahina M."/>
            <person name="Lai W.-A."/>
            <person name="Young C.-C."/>
        </authorList>
    </citation>
    <scope>NUCLEOTIDE SEQUENCE [LARGE SCALE GENOMIC DNA]</scope>
    <source>
        <strain evidence="1 2">CC-PW-75</strain>
    </source>
</reference>
<protein>
    <submittedName>
        <fullName evidence="1">DUF192 domain-containing protein</fullName>
    </submittedName>
</protein>
<dbReference type="Proteomes" id="UP000309450">
    <property type="component" value="Unassembled WGS sequence"/>
</dbReference>
<evidence type="ECO:0000313" key="2">
    <source>
        <dbReference type="Proteomes" id="UP000309450"/>
    </source>
</evidence>
<dbReference type="Gene3D" id="2.60.120.1140">
    <property type="entry name" value="Protein of unknown function DUF192"/>
    <property type="match status" value="1"/>
</dbReference>
<comment type="caution">
    <text evidence="1">The sequence shown here is derived from an EMBL/GenBank/DDBJ whole genome shotgun (WGS) entry which is preliminary data.</text>
</comment>
<dbReference type="PANTHER" id="PTHR37953:SF1">
    <property type="entry name" value="UPF0127 PROTEIN MJ1496"/>
    <property type="match status" value="1"/>
</dbReference>
<dbReference type="EMBL" id="SSND01000001">
    <property type="protein sequence ID" value="THD84284.1"/>
    <property type="molecule type" value="Genomic_DNA"/>
</dbReference>
<evidence type="ECO:0000313" key="1">
    <source>
        <dbReference type="EMBL" id="THD84284.1"/>
    </source>
</evidence>
<accession>A0A4S3MQD0</accession>
<dbReference type="AlphaFoldDB" id="A0A4S3MQD0"/>
<gene>
    <name evidence="1" type="ORF">E7811_00575</name>
</gene>
<dbReference type="OrthoDB" id="9808290at2"/>